<dbReference type="RefSeq" id="WP_314519101.1">
    <property type="nucleotide sequence ID" value="NZ_JASJOU010000021.1"/>
</dbReference>
<protein>
    <recommendedName>
        <fullName evidence="3">DUF4595 domain-containing protein</fullName>
    </recommendedName>
</protein>
<dbReference type="AlphaFoldDB" id="A0AAE3R9A9"/>
<comment type="caution">
    <text evidence="1">The sequence shown here is derived from an EMBL/GenBank/DDBJ whole genome shotgun (WGS) entry which is preliminary data.</text>
</comment>
<dbReference type="EMBL" id="JASJOU010000021">
    <property type="protein sequence ID" value="MDJ1506261.1"/>
    <property type="molecule type" value="Genomic_DNA"/>
</dbReference>
<name>A0AAE3R9A9_9BACT</name>
<evidence type="ECO:0008006" key="3">
    <source>
        <dbReference type="Google" id="ProtNLM"/>
    </source>
</evidence>
<organism evidence="1 2">
    <name type="scientific">Xanthocytophaga agilis</name>
    <dbReference type="NCBI Taxonomy" id="3048010"/>
    <lineage>
        <taxon>Bacteria</taxon>
        <taxon>Pseudomonadati</taxon>
        <taxon>Bacteroidota</taxon>
        <taxon>Cytophagia</taxon>
        <taxon>Cytophagales</taxon>
        <taxon>Rhodocytophagaceae</taxon>
        <taxon>Xanthocytophaga</taxon>
    </lineage>
</organism>
<keyword evidence="2" id="KW-1185">Reference proteome</keyword>
<reference evidence="1" key="1">
    <citation type="submission" date="2023-05" db="EMBL/GenBank/DDBJ databases">
        <authorList>
            <person name="Zhang X."/>
        </authorList>
    </citation>
    <scope>NUCLEOTIDE SEQUENCE</scope>
    <source>
        <strain evidence="1">BD1B2-1</strain>
    </source>
</reference>
<sequence length="268" mass="29820">MNLSAFAHYRISFIAFLFLLLVIVACKKDDAPTTPSVNTDCQVTREEDEEGYVLFEYNTDEKIIKASSYDKTKNNALESTLFTDYTNGKVEKIRIFYNGKNSGTPDITAMATTNASGKIQTLTAPFLGGVSSTATFTYTGDNITKITRNDTQFRYEYDGNGNLTKIFYKIGSQAEELVTEYTYDNKPNPHRTYVALLVFAVVFGDIADVVSSNNPISEKSYDGETVSSTSAYAYTYNDKGFPLTVKQTISQSGKADEVINFTLQYTCK</sequence>
<proteinExistence type="predicted"/>
<evidence type="ECO:0000313" key="2">
    <source>
        <dbReference type="Proteomes" id="UP001232063"/>
    </source>
</evidence>
<gene>
    <name evidence="1" type="ORF">QNI22_36725</name>
</gene>
<accession>A0AAE3R9A9</accession>
<dbReference type="Proteomes" id="UP001232063">
    <property type="component" value="Unassembled WGS sequence"/>
</dbReference>
<evidence type="ECO:0000313" key="1">
    <source>
        <dbReference type="EMBL" id="MDJ1506261.1"/>
    </source>
</evidence>